<keyword evidence="9 10" id="KW-0456">Lyase</keyword>
<evidence type="ECO:0000313" key="12">
    <source>
        <dbReference type="EMBL" id="GJJ11986.1"/>
    </source>
</evidence>
<proteinExistence type="inferred from homology"/>
<evidence type="ECO:0000256" key="2">
    <source>
        <dbReference type="ARBA" id="ARBA00007255"/>
    </source>
</evidence>
<dbReference type="InterPro" id="IPR000511">
    <property type="entry name" value="Holocyt_c/c1_synthase"/>
</dbReference>
<comment type="similarity">
    <text evidence="2 10">Belongs to the cytochrome c-type heme lyase family.</text>
</comment>
<protein>
    <recommendedName>
        <fullName evidence="10">Holocytochrome c-type synthase</fullName>
        <ecNumber evidence="10">4.4.1.17</ecNumber>
    </recommendedName>
</protein>
<keyword evidence="3 10" id="KW-0349">Heme</keyword>
<comment type="catalytic activity">
    <reaction evidence="10">
        <text>holo-[cytochrome c] = apo-[cytochrome c] + heme b</text>
        <dbReference type="Rhea" id="RHEA:22648"/>
        <dbReference type="Rhea" id="RHEA-COMP:10725"/>
        <dbReference type="Rhea" id="RHEA-COMP:10726"/>
        <dbReference type="ChEBI" id="CHEBI:29950"/>
        <dbReference type="ChEBI" id="CHEBI:60344"/>
        <dbReference type="ChEBI" id="CHEBI:83739"/>
        <dbReference type="EC" id="4.4.1.17"/>
    </reaction>
</comment>
<dbReference type="Proteomes" id="UP001050691">
    <property type="component" value="Unassembled WGS sequence"/>
</dbReference>
<dbReference type="PROSITE" id="PS00822">
    <property type="entry name" value="CYTO_HEME_LYASE_2"/>
    <property type="match status" value="1"/>
</dbReference>
<accession>A0AAV5ABH1</accession>
<feature type="region of interest" description="Disordered" evidence="11">
    <location>
        <begin position="1"/>
        <end position="50"/>
    </location>
</feature>
<dbReference type="EMBL" id="BPWL01000007">
    <property type="protein sequence ID" value="GJJ11986.1"/>
    <property type="molecule type" value="Genomic_DNA"/>
</dbReference>
<keyword evidence="7 10" id="KW-0496">Mitochondrion</keyword>
<evidence type="ECO:0000256" key="1">
    <source>
        <dbReference type="ARBA" id="ARBA00004273"/>
    </source>
</evidence>
<gene>
    <name evidence="12" type="ORF">Clacol_006224</name>
</gene>
<evidence type="ECO:0000256" key="8">
    <source>
        <dbReference type="ARBA" id="ARBA00023136"/>
    </source>
</evidence>
<sequence>MSETPPSNKCPVNHSSGSVWNTLGTSSSEQLSSSPNVKPNLPLPTSREVSSIPRTDAENWVYPSEAQFFAAMARKQHNPQASDMRVIVPIHNAVNERTWAAVKAWEDGRGGEKCGGLKLVSFKGRPDDRSPKAWAKVLLGYTAPFDRHDWTVDRCGKRIRYVIDFYTGRSDPSARHLPSFYIDARPALDSWDGVKMRVERFWNSCIGDRLGKKAT</sequence>
<keyword evidence="13" id="KW-1185">Reference proteome</keyword>
<dbReference type="Pfam" id="PF01265">
    <property type="entry name" value="Cyto_heme_lyase"/>
    <property type="match status" value="2"/>
</dbReference>
<keyword evidence="6 10" id="KW-0408">Iron</keyword>
<dbReference type="PANTHER" id="PTHR12743:SF0">
    <property type="entry name" value="HOLOCYTOCHROME C-TYPE SYNTHASE"/>
    <property type="match status" value="1"/>
</dbReference>
<evidence type="ECO:0000256" key="6">
    <source>
        <dbReference type="ARBA" id="ARBA00023004"/>
    </source>
</evidence>
<evidence type="ECO:0000256" key="10">
    <source>
        <dbReference type="RuleBase" id="RU363130"/>
    </source>
</evidence>
<dbReference type="AlphaFoldDB" id="A0AAV5ABH1"/>
<dbReference type="EC" id="4.4.1.17" evidence="10"/>
<feature type="compositionally biased region" description="Polar residues" evidence="11">
    <location>
        <begin position="13"/>
        <end position="25"/>
    </location>
</feature>
<dbReference type="PANTHER" id="PTHR12743">
    <property type="entry name" value="CYTOCHROME C1 HEME LYASE"/>
    <property type="match status" value="1"/>
</dbReference>
<evidence type="ECO:0000313" key="13">
    <source>
        <dbReference type="Proteomes" id="UP001050691"/>
    </source>
</evidence>
<dbReference type="GO" id="GO:0004408">
    <property type="term" value="F:holocytochrome-c synthase activity"/>
    <property type="evidence" value="ECO:0007669"/>
    <property type="project" value="UniProtKB-EC"/>
</dbReference>
<evidence type="ECO:0000256" key="4">
    <source>
        <dbReference type="ARBA" id="ARBA00022723"/>
    </source>
</evidence>
<comment type="subcellular location">
    <subcellularLocation>
        <location evidence="1 10">Mitochondrion inner membrane</location>
    </subcellularLocation>
</comment>
<organism evidence="12 13">
    <name type="scientific">Clathrus columnatus</name>
    <dbReference type="NCBI Taxonomy" id="1419009"/>
    <lineage>
        <taxon>Eukaryota</taxon>
        <taxon>Fungi</taxon>
        <taxon>Dikarya</taxon>
        <taxon>Basidiomycota</taxon>
        <taxon>Agaricomycotina</taxon>
        <taxon>Agaricomycetes</taxon>
        <taxon>Phallomycetidae</taxon>
        <taxon>Phallales</taxon>
        <taxon>Clathraceae</taxon>
        <taxon>Clathrus</taxon>
    </lineage>
</organism>
<comment type="function">
    <text evidence="10">Lyase that catalyzes the covalent linking of the heme group to the cytochrome C apoprotein to produce the mature functional cytochrome.</text>
</comment>
<evidence type="ECO:0000256" key="7">
    <source>
        <dbReference type="ARBA" id="ARBA00023128"/>
    </source>
</evidence>
<evidence type="ECO:0000256" key="11">
    <source>
        <dbReference type="SAM" id="MobiDB-lite"/>
    </source>
</evidence>
<reference evidence="12" key="1">
    <citation type="submission" date="2021-10" db="EMBL/GenBank/DDBJ databases">
        <title>De novo Genome Assembly of Clathrus columnatus (Basidiomycota, Fungi) Using Illumina and Nanopore Sequence Data.</title>
        <authorList>
            <person name="Ogiso-Tanaka E."/>
            <person name="Itagaki H."/>
            <person name="Hosoya T."/>
            <person name="Hosaka K."/>
        </authorList>
    </citation>
    <scope>NUCLEOTIDE SEQUENCE</scope>
    <source>
        <strain evidence="12">MO-923</strain>
    </source>
</reference>
<dbReference type="GO" id="GO:0005743">
    <property type="term" value="C:mitochondrial inner membrane"/>
    <property type="evidence" value="ECO:0007669"/>
    <property type="project" value="UniProtKB-SubCell"/>
</dbReference>
<dbReference type="GO" id="GO:0046872">
    <property type="term" value="F:metal ion binding"/>
    <property type="evidence" value="ECO:0007669"/>
    <property type="project" value="UniProtKB-KW"/>
</dbReference>
<keyword evidence="4 10" id="KW-0479">Metal-binding</keyword>
<keyword evidence="8 10" id="KW-0472">Membrane</keyword>
<evidence type="ECO:0000256" key="9">
    <source>
        <dbReference type="ARBA" id="ARBA00023239"/>
    </source>
</evidence>
<name>A0AAV5ABH1_9AGAM</name>
<evidence type="ECO:0000256" key="3">
    <source>
        <dbReference type="ARBA" id="ARBA00022617"/>
    </source>
</evidence>
<keyword evidence="5 10" id="KW-0999">Mitochondrion inner membrane</keyword>
<comment type="caution">
    <text evidence="12">The sequence shown here is derived from an EMBL/GenBank/DDBJ whole genome shotgun (WGS) entry which is preliminary data.</text>
</comment>
<evidence type="ECO:0000256" key="5">
    <source>
        <dbReference type="ARBA" id="ARBA00022792"/>
    </source>
</evidence>